<organism evidence="1 2">
    <name type="scientific">Komagataeibacter melaceti</name>
    <dbReference type="NCBI Taxonomy" id="2766577"/>
    <lineage>
        <taxon>Bacteria</taxon>
        <taxon>Pseudomonadati</taxon>
        <taxon>Pseudomonadota</taxon>
        <taxon>Alphaproteobacteria</taxon>
        <taxon>Acetobacterales</taxon>
        <taxon>Acetobacteraceae</taxon>
        <taxon>Komagataeibacter</taxon>
    </lineage>
</organism>
<dbReference type="AlphaFoldDB" id="A0A371YWM5"/>
<evidence type="ECO:0000313" key="1">
    <source>
        <dbReference type="EMBL" id="RFD18648.1"/>
    </source>
</evidence>
<reference evidence="1 2" key="1">
    <citation type="submission" date="2018-08" db="EMBL/GenBank/DDBJ databases">
        <title>Komagataeibacter sp. AV 382.</title>
        <authorList>
            <person name="Skraban J."/>
            <person name="Trcek J."/>
        </authorList>
    </citation>
    <scope>NUCLEOTIDE SEQUENCE [LARGE SCALE GENOMIC DNA]</scope>
    <source>
        <strain evidence="1 2">AV 382</strain>
    </source>
</reference>
<proteinExistence type="predicted"/>
<dbReference type="Proteomes" id="UP000262371">
    <property type="component" value="Unassembled WGS sequence"/>
</dbReference>
<protein>
    <submittedName>
        <fullName evidence="1">Uncharacterized protein</fullName>
    </submittedName>
</protein>
<accession>A0A371YWM5</accession>
<gene>
    <name evidence="1" type="ORF">DY926_15470</name>
</gene>
<keyword evidence="2" id="KW-1185">Reference proteome</keyword>
<dbReference type="InterPro" id="IPR036465">
    <property type="entry name" value="vWFA_dom_sf"/>
</dbReference>
<dbReference type="EMBL" id="QUWV01000168">
    <property type="protein sequence ID" value="RFD18648.1"/>
    <property type="molecule type" value="Genomic_DNA"/>
</dbReference>
<name>A0A371YWM5_9PROT</name>
<dbReference type="Gene3D" id="3.40.50.410">
    <property type="entry name" value="von Willebrand factor, type A domain"/>
    <property type="match status" value="1"/>
</dbReference>
<comment type="caution">
    <text evidence="1">The sequence shown here is derived from an EMBL/GenBank/DDBJ whole genome shotgun (WGS) entry which is preliminary data.</text>
</comment>
<sequence>MQVYDITQESRDTILTNARALRNWAEAARTVRPRWHGSMPGTRRWTRQKARNPAARLVCIDIQPYGTTQTAEQEDALNIGGFSDAAFDQMAEFASGQMDAPHWVGQIMAQAL</sequence>
<evidence type="ECO:0000313" key="2">
    <source>
        <dbReference type="Proteomes" id="UP000262371"/>
    </source>
</evidence>